<dbReference type="Proteomes" id="UP000711407">
    <property type="component" value="Unassembled WGS sequence"/>
</dbReference>
<dbReference type="InterPro" id="IPR032675">
    <property type="entry name" value="LRR_dom_sf"/>
</dbReference>
<sequence>MKPIFTRIVLTATAVLTAATAHAYDFEVDGIYYNLLSATDRTVEVTYKEMGNNNYSGEIVIPNKVAYSNIEFVVTAVGDYAFNGSYELTGVKIPDTVIIIGNGAFFGCSKLKEVVLGNSIDLISSQAFYGCRSLKAIVIPPSVTVIGGGAFMYCTSLDSIVLPSSVSTVGRGIFEYCSSLTSVILPDGLAEIPTAMFLGCSSLTSVELPDGITTIEQELFTGCVSLKSIKIPLSVTLIDDSAFSSSGLESVVIPDNIKRISYGVFHNCVNLKEIVLGKSLECINTRALSGCTSLVSITSLNLDVPTCQTYVFENVNKFQCKVYVPEGSVDAYRAAEGWKEFLFIEPISESGVDEMGADADGVTAVEYYDLQGVRLDAPTKGVNIVVYSDGSRRKVVL</sequence>
<dbReference type="Gene3D" id="3.80.10.10">
    <property type="entry name" value="Ribonuclease Inhibitor"/>
    <property type="match status" value="1"/>
</dbReference>
<dbReference type="InterPro" id="IPR026906">
    <property type="entry name" value="LRR_5"/>
</dbReference>
<dbReference type="PANTHER" id="PTHR45661">
    <property type="entry name" value="SURFACE ANTIGEN"/>
    <property type="match status" value="1"/>
</dbReference>
<proteinExistence type="predicted"/>
<dbReference type="SUPFAM" id="SSF52058">
    <property type="entry name" value="L domain-like"/>
    <property type="match status" value="1"/>
</dbReference>
<protein>
    <submittedName>
        <fullName evidence="2">Leucine-rich repeat domain-containing protein</fullName>
    </submittedName>
</protein>
<keyword evidence="1" id="KW-0732">Signal</keyword>
<evidence type="ECO:0000313" key="2">
    <source>
        <dbReference type="EMBL" id="HJE38809.1"/>
    </source>
</evidence>
<reference evidence="2" key="1">
    <citation type="journal article" date="2021" name="PeerJ">
        <title>Extensive microbial diversity within the chicken gut microbiome revealed by metagenomics and culture.</title>
        <authorList>
            <person name="Gilroy R."/>
            <person name="Ravi A."/>
            <person name="Getino M."/>
            <person name="Pursley I."/>
            <person name="Horton D.L."/>
            <person name="Alikhan N.F."/>
            <person name="Baker D."/>
            <person name="Gharbi K."/>
            <person name="Hall N."/>
            <person name="Watson M."/>
            <person name="Adriaenssens E.M."/>
            <person name="Foster-Nyarko E."/>
            <person name="Jarju S."/>
            <person name="Secka A."/>
            <person name="Antonio M."/>
            <person name="Oren A."/>
            <person name="Chaudhuri R.R."/>
            <person name="La Ragione R."/>
            <person name="Hildebrand F."/>
            <person name="Pallen M.J."/>
        </authorList>
    </citation>
    <scope>NUCLEOTIDE SEQUENCE</scope>
    <source>
        <strain evidence="2">4100</strain>
    </source>
</reference>
<dbReference type="InterPro" id="IPR053139">
    <property type="entry name" value="Surface_bspA-like"/>
</dbReference>
<dbReference type="AlphaFoldDB" id="A0A921E7J6"/>
<accession>A0A921E7J6</accession>
<dbReference type="Pfam" id="PF13306">
    <property type="entry name" value="LRR_5"/>
    <property type="match status" value="1"/>
</dbReference>
<gene>
    <name evidence="2" type="ORF">K8V47_03475</name>
</gene>
<name>A0A921E7J6_9BACT</name>
<reference evidence="2" key="2">
    <citation type="submission" date="2021-09" db="EMBL/GenBank/DDBJ databases">
        <authorList>
            <person name="Gilroy R."/>
        </authorList>
    </citation>
    <scope>NUCLEOTIDE SEQUENCE</scope>
    <source>
        <strain evidence="2">4100</strain>
    </source>
</reference>
<dbReference type="PANTHER" id="PTHR45661:SF3">
    <property type="entry name" value="IG-LIKE DOMAIN-CONTAINING PROTEIN"/>
    <property type="match status" value="1"/>
</dbReference>
<comment type="caution">
    <text evidence="2">The sequence shown here is derived from an EMBL/GenBank/DDBJ whole genome shotgun (WGS) entry which is preliminary data.</text>
</comment>
<organism evidence="2 3">
    <name type="scientific">Candidatus Amulumruptor caecigallinarius</name>
    <dbReference type="NCBI Taxonomy" id="2109911"/>
    <lineage>
        <taxon>Bacteria</taxon>
        <taxon>Pseudomonadati</taxon>
        <taxon>Bacteroidota</taxon>
        <taxon>Bacteroidia</taxon>
        <taxon>Bacteroidales</taxon>
        <taxon>Muribaculaceae</taxon>
        <taxon>Candidatus Amulumruptor</taxon>
    </lineage>
</organism>
<evidence type="ECO:0000256" key="1">
    <source>
        <dbReference type="SAM" id="SignalP"/>
    </source>
</evidence>
<feature type="signal peptide" evidence="1">
    <location>
        <begin position="1"/>
        <end position="23"/>
    </location>
</feature>
<dbReference type="EMBL" id="DYXT01000020">
    <property type="protein sequence ID" value="HJE38809.1"/>
    <property type="molecule type" value="Genomic_DNA"/>
</dbReference>
<evidence type="ECO:0000313" key="3">
    <source>
        <dbReference type="Proteomes" id="UP000711407"/>
    </source>
</evidence>
<feature type="chain" id="PRO_5037839941" evidence="1">
    <location>
        <begin position="24"/>
        <end position="397"/>
    </location>
</feature>